<dbReference type="AlphaFoldDB" id="A0A9P5VQD9"/>
<organism evidence="1 2">
    <name type="scientific">Podila minutissima</name>
    <dbReference type="NCBI Taxonomy" id="64525"/>
    <lineage>
        <taxon>Eukaryota</taxon>
        <taxon>Fungi</taxon>
        <taxon>Fungi incertae sedis</taxon>
        <taxon>Mucoromycota</taxon>
        <taxon>Mortierellomycotina</taxon>
        <taxon>Mortierellomycetes</taxon>
        <taxon>Mortierellales</taxon>
        <taxon>Mortierellaceae</taxon>
        <taxon>Podila</taxon>
    </lineage>
</organism>
<sequence>MTSSNVRSLTVKRHYEMTRSRRGLPAVSGSGRQHRWPRRERPLERWVKGIPTPRILPNTSHGRFEHEDRRGRRRQSMYVVAVLENNGILELCPPSGYGGGLTRTILDRFPALNKLCISADGDLAQWDQLTLLPLLPTSLPLLKEFEWQSCAKVFKDNGVMLERFLKDEHLHLSSVSLQGIMTKMYQEIVRPLIVPGPNPLTSNHFLRGALVALTLGTTNGLPWAHFLDLVTNCSSLQTVAMQSVVVEKEAEYVADRRWICQGLHSLEVGLQLKSCEVLRENSSTAKIARDFMRQLGALTQLRDLSLGVYEYIGSWECLTWPFFQLAVGVENGMEMLSGLSQLEDVQFSGIIHRAGAEEMNWMVKHWPRLRKIELPVFHQLDTKAQRSRLANVSKGAVTLLDFGTQTPYVR</sequence>
<keyword evidence="2" id="KW-1185">Reference proteome</keyword>
<protein>
    <submittedName>
        <fullName evidence="1">Uncharacterized protein</fullName>
    </submittedName>
</protein>
<comment type="caution">
    <text evidence="1">The sequence shown here is derived from an EMBL/GenBank/DDBJ whole genome shotgun (WGS) entry which is preliminary data.</text>
</comment>
<gene>
    <name evidence="1" type="ORF">BG006_005789</name>
</gene>
<name>A0A9P5VQD9_9FUNG</name>
<dbReference type="InterPro" id="IPR032675">
    <property type="entry name" value="LRR_dom_sf"/>
</dbReference>
<dbReference type="Proteomes" id="UP000696485">
    <property type="component" value="Unassembled WGS sequence"/>
</dbReference>
<dbReference type="Gene3D" id="3.80.10.10">
    <property type="entry name" value="Ribonuclease Inhibitor"/>
    <property type="match status" value="1"/>
</dbReference>
<dbReference type="EMBL" id="JAAAUY010000033">
    <property type="protein sequence ID" value="KAF9337217.1"/>
    <property type="molecule type" value="Genomic_DNA"/>
</dbReference>
<proteinExistence type="predicted"/>
<accession>A0A9P5VQD9</accession>
<evidence type="ECO:0000313" key="2">
    <source>
        <dbReference type="Proteomes" id="UP000696485"/>
    </source>
</evidence>
<feature type="non-terminal residue" evidence="1">
    <location>
        <position position="410"/>
    </location>
</feature>
<evidence type="ECO:0000313" key="1">
    <source>
        <dbReference type="EMBL" id="KAF9337217.1"/>
    </source>
</evidence>
<reference evidence="1" key="1">
    <citation type="journal article" date="2020" name="Fungal Divers.">
        <title>Resolving the Mortierellaceae phylogeny through synthesis of multi-gene phylogenetics and phylogenomics.</title>
        <authorList>
            <person name="Vandepol N."/>
            <person name="Liber J."/>
            <person name="Desiro A."/>
            <person name="Na H."/>
            <person name="Kennedy M."/>
            <person name="Barry K."/>
            <person name="Grigoriev I.V."/>
            <person name="Miller A.N."/>
            <person name="O'Donnell K."/>
            <person name="Stajich J.E."/>
            <person name="Bonito G."/>
        </authorList>
    </citation>
    <scope>NUCLEOTIDE SEQUENCE</scope>
    <source>
        <strain evidence="1">NVP1</strain>
    </source>
</reference>